<organism evidence="1 2">
    <name type="scientific">Piscinibacter koreensis</name>
    <dbReference type="NCBI Taxonomy" id="2742824"/>
    <lineage>
        <taxon>Bacteria</taxon>
        <taxon>Pseudomonadati</taxon>
        <taxon>Pseudomonadota</taxon>
        <taxon>Betaproteobacteria</taxon>
        <taxon>Burkholderiales</taxon>
        <taxon>Sphaerotilaceae</taxon>
        <taxon>Piscinibacter</taxon>
    </lineage>
</organism>
<protein>
    <submittedName>
        <fullName evidence="1">Uncharacterized protein</fullName>
    </submittedName>
</protein>
<evidence type="ECO:0000313" key="2">
    <source>
        <dbReference type="Proteomes" id="UP000529637"/>
    </source>
</evidence>
<gene>
    <name evidence="1" type="ORF">HQN59_17085</name>
</gene>
<keyword evidence="2" id="KW-1185">Reference proteome</keyword>
<dbReference type="RefSeq" id="WP_176070326.1">
    <property type="nucleotide sequence ID" value="NZ_JABWMJ010000008.1"/>
</dbReference>
<sequence length="68" mass="6820">MLHIDTYTATQDAANGTTAKLLRGLTGLLAQSDATTALWQSGAANYLGSVFAAQGSGVATVTASSWSG</sequence>
<reference evidence="1 2" key="1">
    <citation type="submission" date="2020-06" db="EMBL/GenBank/DDBJ databases">
        <title>Schlegella sp. ID0723 isolated from air conditioner.</title>
        <authorList>
            <person name="Kim D.Y."/>
            <person name="Kim D.-U."/>
        </authorList>
    </citation>
    <scope>NUCLEOTIDE SEQUENCE [LARGE SCALE GENOMIC DNA]</scope>
    <source>
        <strain evidence="1 2">ID0723</strain>
    </source>
</reference>
<evidence type="ECO:0000313" key="1">
    <source>
        <dbReference type="EMBL" id="NUZ07481.1"/>
    </source>
</evidence>
<accession>A0A7Y6NQK3</accession>
<dbReference type="EMBL" id="JABWMJ010000008">
    <property type="protein sequence ID" value="NUZ07481.1"/>
    <property type="molecule type" value="Genomic_DNA"/>
</dbReference>
<comment type="caution">
    <text evidence="1">The sequence shown here is derived from an EMBL/GenBank/DDBJ whole genome shotgun (WGS) entry which is preliminary data.</text>
</comment>
<proteinExistence type="predicted"/>
<name>A0A7Y6NQK3_9BURK</name>
<dbReference type="Proteomes" id="UP000529637">
    <property type="component" value="Unassembled WGS sequence"/>
</dbReference>
<dbReference type="AlphaFoldDB" id="A0A7Y6NQK3"/>